<reference evidence="4 5" key="1">
    <citation type="journal article" date="2013" name="Genome Biol.">
        <title>The genome sequence of the most widely cultivated cacao type and its use to identify candidate genes regulating pod color.</title>
        <authorList>
            <person name="Motamayor J.C."/>
            <person name="Mockaitis K."/>
            <person name="Schmutz J."/>
            <person name="Haiminen N."/>
            <person name="Iii D.L."/>
            <person name="Cornejo O."/>
            <person name="Findley S.D."/>
            <person name="Zheng P."/>
            <person name="Utro F."/>
            <person name="Royaert S."/>
            <person name="Saski C."/>
            <person name="Jenkins J."/>
            <person name="Podicheti R."/>
            <person name="Zhao M."/>
            <person name="Scheffler B.E."/>
            <person name="Stack J.C."/>
            <person name="Feltus F.A."/>
            <person name="Mustiga G.M."/>
            <person name="Amores F."/>
            <person name="Phillips W."/>
            <person name="Marelli J.P."/>
            <person name="May G.D."/>
            <person name="Shapiro H."/>
            <person name="Ma J."/>
            <person name="Bustamante C.D."/>
            <person name="Schnell R.J."/>
            <person name="Main D."/>
            <person name="Gilbert D."/>
            <person name="Parida L."/>
            <person name="Kuhn D.N."/>
        </authorList>
    </citation>
    <scope>NUCLEOTIDE SEQUENCE [LARGE SCALE GENOMIC DNA]</scope>
    <source>
        <strain evidence="5">cv. Matina 1-6</strain>
    </source>
</reference>
<dbReference type="HOGENOM" id="CLU_029749_3_1_1"/>
<dbReference type="EMBL" id="CM001881">
    <property type="protein sequence ID" value="EOY22448.1"/>
    <property type="molecule type" value="Genomic_DNA"/>
</dbReference>
<dbReference type="AlphaFoldDB" id="A0A061FZE7"/>
<evidence type="ECO:0000256" key="3">
    <source>
        <dbReference type="SAM" id="Phobius"/>
    </source>
</evidence>
<feature type="repeat" description="WD" evidence="1">
    <location>
        <begin position="252"/>
        <end position="295"/>
    </location>
</feature>
<dbReference type="GO" id="GO:0120330">
    <property type="term" value="C:rixosome complex"/>
    <property type="evidence" value="ECO:0000318"/>
    <property type="project" value="GO_Central"/>
</dbReference>
<evidence type="ECO:0000256" key="1">
    <source>
        <dbReference type="PROSITE-ProRule" id="PRU00221"/>
    </source>
</evidence>
<dbReference type="Proteomes" id="UP000026915">
    <property type="component" value="Chromosome 3"/>
</dbReference>
<keyword evidence="3" id="KW-1133">Transmembrane helix</keyword>
<protein>
    <submittedName>
        <fullName evidence="4">Transducin/WD40 repeat-like superfamily protein, putative</fullName>
    </submittedName>
</protein>
<dbReference type="eggNOG" id="KOG0646">
    <property type="taxonomic scope" value="Eukaryota"/>
</dbReference>
<evidence type="ECO:0000313" key="5">
    <source>
        <dbReference type="Proteomes" id="UP000026915"/>
    </source>
</evidence>
<name>A0A061FZE7_THECC</name>
<evidence type="ECO:0000313" key="4">
    <source>
        <dbReference type="EMBL" id="EOY22448.1"/>
    </source>
</evidence>
<dbReference type="InterPro" id="IPR001680">
    <property type="entry name" value="WD40_rpt"/>
</dbReference>
<feature type="repeat" description="WD" evidence="1">
    <location>
        <begin position="200"/>
        <end position="233"/>
    </location>
</feature>
<feature type="transmembrane region" description="Helical" evidence="3">
    <location>
        <begin position="394"/>
        <end position="413"/>
    </location>
</feature>
<dbReference type="Gramene" id="EOY22448">
    <property type="protein sequence ID" value="EOY22448"/>
    <property type="gene ID" value="TCM_014610"/>
</dbReference>
<dbReference type="GO" id="GO:0006364">
    <property type="term" value="P:rRNA processing"/>
    <property type="evidence" value="ECO:0000318"/>
    <property type="project" value="GO_Central"/>
</dbReference>
<dbReference type="PROSITE" id="PS50082">
    <property type="entry name" value="WD_REPEATS_2"/>
    <property type="match status" value="3"/>
</dbReference>
<dbReference type="PANTHER" id="PTHR18763">
    <property type="entry name" value="WD-REPEAT PROTEIN 18"/>
    <property type="match status" value="1"/>
</dbReference>
<dbReference type="Pfam" id="PF00400">
    <property type="entry name" value="WD40"/>
    <property type="match status" value="4"/>
</dbReference>
<proteinExistence type="predicted"/>
<keyword evidence="1" id="KW-0853">WD repeat</keyword>
<dbReference type="PROSITE" id="PS50294">
    <property type="entry name" value="WD_REPEATS_REGION"/>
    <property type="match status" value="1"/>
</dbReference>
<dbReference type="InterPro" id="IPR045227">
    <property type="entry name" value="WDR18/Ipi3/RID3"/>
</dbReference>
<dbReference type="OMA" id="RYKGGGC"/>
<dbReference type="Gene3D" id="2.130.10.10">
    <property type="entry name" value="YVTN repeat-like/Quinoprotein amine dehydrogenase"/>
    <property type="match status" value="2"/>
</dbReference>
<dbReference type="PANTHER" id="PTHR18763:SF4">
    <property type="entry name" value="PROTEIN ROOT INITIATION DEFECTIVE 3-LIKE"/>
    <property type="match status" value="1"/>
</dbReference>
<accession>A0A061FZE7</accession>
<dbReference type="InterPro" id="IPR015943">
    <property type="entry name" value="WD40/YVTN_repeat-like_dom_sf"/>
</dbReference>
<keyword evidence="5" id="KW-1185">Reference proteome</keyword>
<dbReference type="SMART" id="SM00320">
    <property type="entry name" value="WD40"/>
    <property type="match status" value="5"/>
</dbReference>
<feature type="repeat" description="WD" evidence="1">
    <location>
        <begin position="347"/>
        <end position="377"/>
    </location>
</feature>
<dbReference type="InterPro" id="IPR011047">
    <property type="entry name" value="Quinoprotein_ADH-like_sf"/>
</dbReference>
<feature type="region of interest" description="Disordered" evidence="2">
    <location>
        <begin position="571"/>
        <end position="598"/>
    </location>
</feature>
<organism evidence="4 5">
    <name type="scientific">Theobroma cacao</name>
    <name type="common">Cacao</name>
    <name type="synonym">Cocoa</name>
    <dbReference type="NCBI Taxonomy" id="3641"/>
    <lineage>
        <taxon>Eukaryota</taxon>
        <taxon>Viridiplantae</taxon>
        <taxon>Streptophyta</taxon>
        <taxon>Embryophyta</taxon>
        <taxon>Tracheophyta</taxon>
        <taxon>Spermatophyta</taxon>
        <taxon>Magnoliopsida</taxon>
        <taxon>eudicotyledons</taxon>
        <taxon>Gunneridae</taxon>
        <taxon>Pentapetalae</taxon>
        <taxon>rosids</taxon>
        <taxon>malvids</taxon>
        <taxon>Malvales</taxon>
        <taxon>Malvaceae</taxon>
        <taxon>Byttnerioideae</taxon>
        <taxon>Theobroma</taxon>
    </lineage>
</organism>
<sequence>MIVGTINDCMNDMCINPTPFQGGAKKTQEMALTNLVTFFTTWLSQASFNHACKWLPSLTTVYIYILSVKLFSDIGREMGKNKDALVVCSDRSTGVGITVWELETGAQLLHIPTCAAAPHGLLCLRNQFLVASQCNRHGSFGGGSIFIWPLNKPRSPLRSYTMEAIGPLSCTKDGIYIAGGAPSGNAYLWDVANGRLLRTWRAHHKSLKCMVFSDDDSLLICGSNDGIIFVWSMISLLDVEDSGSSPPLLHCLSEHRSSITGLVTISVGARSIFVSSSLDGTCKVWDLVSGRLLQTQVYSTSITAITLHPVEQLLFSGSVDGKIFVNVLDLGPVEDPLVTTEDQAFVLKGHNGSITALTFSGFGLISASEDFTFCLWDTIKWVVARRFNHRKGKYYYILFTERFSSLLIWFYPISNKKEKGKNCSMALWMCTSVTVTLFSIGAVTNMVVIKQSTLLPMSNHQRATNQFCVSLLQKYPEPANSGEGMSTFLSLSACRNQQTSTNFQGNNLLDHLIFDSEREQTPVMMQMKLERSIDDRMWVTSMTKHVMEMNKHLQSRLLDMMQCRLLCPYETDSSPKKKRQKLRTESPGLPEGQSHSAG</sequence>
<keyword evidence="3" id="KW-0812">Transmembrane</keyword>
<dbReference type="InParanoid" id="A0A061FZE7"/>
<feature type="transmembrane region" description="Helical" evidence="3">
    <location>
        <begin position="425"/>
        <end position="448"/>
    </location>
</feature>
<keyword evidence="3" id="KW-0472">Membrane</keyword>
<evidence type="ECO:0000256" key="2">
    <source>
        <dbReference type="SAM" id="MobiDB-lite"/>
    </source>
</evidence>
<dbReference type="GO" id="GO:0006261">
    <property type="term" value="P:DNA-templated DNA replication"/>
    <property type="evidence" value="ECO:0000318"/>
    <property type="project" value="GO_Central"/>
</dbReference>
<dbReference type="SUPFAM" id="SSF50998">
    <property type="entry name" value="Quinoprotein alcohol dehydrogenase-like"/>
    <property type="match status" value="1"/>
</dbReference>
<gene>
    <name evidence="4" type="ORF">TCM_014610</name>
</gene>
<dbReference type="STRING" id="3641.A0A061FZE7"/>
<dbReference type="GO" id="GO:0005656">
    <property type="term" value="C:nuclear pre-replicative complex"/>
    <property type="evidence" value="ECO:0000318"/>
    <property type="project" value="GO_Central"/>
</dbReference>